<accession>A0ABR9SFH0</accession>
<comment type="caution">
    <text evidence="2">The sequence shown here is derived from an EMBL/GenBank/DDBJ whole genome shotgun (WGS) entry which is preliminary data.</text>
</comment>
<keyword evidence="1" id="KW-0812">Transmembrane</keyword>
<feature type="transmembrane region" description="Helical" evidence="1">
    <location>
        <begin position="21"/>
        <end position="40"/>
    </location>
</feature>
<sequence length="172" mass="18057">MKTLQDHLAQYAAYHRDARNIATHFVGIPLIVLAVAALLSRPAWPVAGLVLSPATAVLATAALFYLRLDLRLGALMAVLLALAGAAGAWAAAQPAASWLVLSVGAFVTGWIFQFVGHAWEGRKPAFVDDLMGLAIGPLFVLAEALFACGLLPSLREAIEHRAGPVRSARAAA</sequence>
<dbReference type="PANTHER" id="PTHR28026">
    <property type="entry name" value="DUF962 DOMAIN PROTEIN (AFU_ORTHOLOGUE AFUA_8G05310)"/>
    <property type="match status" value="1"/>
</dbReference>
<evidence type="ECO:0000313" key="2">
    <source>
        <dbReference type="EMBL" id="MBE7941093.1"/>
    </source>
</evidence>
<proteinExistence type="predicted"/>
<name>A0ABR9SFH0_9BURK</name>
<feature type="transmembrane region" description="Helical" evidence="1">
    <location>
        <begin position="73"/>
        <end position="92"/>
    </location>
</feature>
<dbReference type="Pfam" id="PF06127">
    <property type="entry name" value="Mpo1-like"/>
    <property type="match status" value="1"/>
</dbReference>
<feature type="transmembrane region" description="Helical" evidence="1">
    <location>
        <begin position="131"/>
        <end position="154"/>
    </location>
</feature>
<evidence type="ECO:0000313" key="3">
    <source>
        <dbReference type="Proteomes" id="UP000715965"/>
    </source>
</evidence>
<keyword evidence="3" id="KW-1185">Reference proteome</keyword>
<keyword evidence="1" id="KW-1133">Transmembrane helix</keyword>
<reference evidence="2 3" key="1">
    <citation type="submission" date="2020-10" db="EMBL/GenBank/DDBJ databases">
        <title>Draft genome of Ramlibacter aquaticus LMG 30558.</title>
        <authorList>
            <person name="Props R."/>
        </authorList>
    </citation>
    <scope>NUCLEOTIDE SEQUENCE [LARGE SCALE GENOMIC DNA]</scope>
    <source>
        <strain evidence="2 3">LMG 30558</strain>
    </source>
</reference>
<gene>
    <name evidence="2" type="ORF">IM725_10985</name>
</gene>
<dbReference type="PANTHER" id="PTHR28026:SF9">
    <property type="entry name" value="2-HYDROXY-PALMITIC ACID DIOXYGENASE MPO1"/>
    <property type="match status" value="1"/>
</dbReference>
<organism evidence="2 3">
    <name type="scientific">Ramlibacter aquaticus</name>
    <dbReference type="NCBI Taxonomy" id="2780094"/>
    <lineage>
        <taxon>Bacteria</taxon>
        <taxon>Pseudomonadati</taxon>
        <taxon>Pseudomonadota</taxon>
        <taxon>Betaproteobacteria</taxon>
        <taxon>Burkholderiales</taxon>
        <taxon>Comamonadaceae</taxon>
        <taxon>Ramlibacter</taxon>
    </lineage>
</organism>
<dbReference type="InterPro" id="IPR009305">
    <property type="entry name" value="Mpo1-like"/>
</dbReference>
<keyword evidence="1" id="KW-0472">Membrane</keyword>
<dbReference type="Proteomes" id="UP000715965">
    <property type="component" value="Unassembled WGS sequence"/>
</dbReference>
<protein>
    <submittedName>
        <fullName evidence="2">DUF962 domain-containing protein</fullName>
    </submittedName>
</protein>
<feature type="transmembrane region" description="Helical" evidence="1">
    <location>
        <begin position="98"/>
        <end position="119"/>
    </location>
</feature>
<dbReference type="RefSeq" id="WP_193780635.1">
    <property type="nucleotide sequence ID" value="NZ_JADDOJ010000039.1"/>
</dbReference>
<evidence type="ECO:0000256" key="1">
    <source>
        <dbReference type="SAM" id="Phobius"/>
    </source>
</evidence>
<feature type="transmembrane region" description="Helical" evidence="1">
    <location>
        <begin position="46"/>
        <end position="66"/>
    </location>
</feature>
<dbReference type="EMBL" id="JADDOJ010000039">
    <property type="protein sequence ID" value="MBE7941093.1"/>
    <property type="molecule type" value="Genomic_DNA"/>
</dbReference>